<dbReference type="Pfam" id="PF23635">
    <property type="entry name" value="Beta-prop_AT5G49610-like"/>
    <property type="match status" value="1"/>
</dbReference>
<dbReference type="InterPro" id="IPR056594">
    <property type="entry name" value="AT5G49610-like_b-prop"/>
</dbReference>
<reference evidence="3" key="1">
    <citation type="journal article" date="2012" name="Nat. Biotechnol.">
        <title>Reference genome sequence of the model plant Setaria.</title>
        <authorList>
            <person name="Bennetzen J.L."/>
            <person name="Schmutz J."/>
            <person name="Wang H."/>
            <person name="Percifield R."/>
            <person name="Hawkins J."/>
            <person name="Pontaroli A.C."/>
            <person name="Estep M."/>
            <person name="Feng L."/>
            <person name="Vaughn J.N."/>
            <person name="Grimwood J."/>
            <person name="Jenkins J."/>
            <person name="Barry K."/>
            <person name="Lindquist E."/>
            <person name="Hellsten U."/>
            <person name="Deshpande S."/>
            <person name="Wang X."/>
            <person name="Wu X."/>
            <person name="Mitros T."/>
            <person name="Triplett J."/>
            <person name="Yang X."/>
            <person name="Ye C.Y."/>
            <person name="Mauro-Herrera M."/>
            <person name="Wang L."/>
            <person name="Li P."/>
            <person name="Sharma M."/>
            <person name="Sharma R."/>
            <person name="Ronald P.C."/>
            <person name="Panaud O."/>
            <person name="Kellogg E.A."/>
            <person name="Brutnell T.P."/>
            <person name="Doust A.N."/>
            <person name="Tuskan G.A."/>
            <person name="Rokhsar D."/>
            <person name="Devos K.M."/>
        </authorList>
    </citation>
    <scope>NUCLEOTIDE SEQUENCE [LARGE SCALE GENOMIC DNA]</scope>
    <source>
        <strain evidence="3">Yugu1</strain>
    </source>
</reference>
<feature type="domain" description="F-box protein AT5G49610-like beta-propeller" evidence="2">
    <location>
        <begin position="242"/>
        <end position="426"/>
    </location>
</feature>
<gene>
    <name evidence="3" type="ORF">SETIT_2G177200v2</name>
</gene>
<organism evidence="3">
    <name type="scientific">Setaria italica</name>
    <name type="common">Foxtail millet</name>
    <name type="synonym">Panicum italicum</name>
    <dbReference type="NCBI Taxonomy" id="4555"/>
    <lineage>
        <taxon>Eukaryota</taxon>
        <taxon>Viridiplantae</taxon>
        <taxon>Streptophyta</taxon>
        <taxon>Embryophyta</taxon>
        <taxon>Tracheophyta</taxon>
        <taxon>Spermatophyta</taxon>
        <taxon>Magnoliopsida</taxon>
        <taxon>Liliopsida</taxon>
        <taxon>Poales</taxon>
        <taxon>Poaceae</taxon>
        <taxon>PACMAD clade</taxon>
        <taxon>Panicoideae</taxon>
        <taxon>Panicodae</taxon>
        <taxon>Paniceae</taxon>
        <taxon>Cenchrinae</taxon>
        <taxon>Setaria</taxon>
    </lineage>
</organism>
<protein>
    <recommendedName>
        <fullName evidence="2">F-box protein AT5G49610-like beta-propeller domain-containing protein</fullName>
    </recommendedName>
</protein>
<accession>A0A368Q007</accession>
<dbReference type="InterPro" id="IPR036047">
    <property type="entry name" value="F-box-like_dom_sf"/>
</dbReference>
<dbReference type="SUPFAM" id="SSF81383">
    <property type="entry name" value="F-box domain"/>
    <property type="match status" value="1"/>
</dbReference>
<reference evidence="3" key="2">
    <citation type="submission" date="2015-07" db="EMBL/GenBank/DDBJ databases">
        <authorList>
            <person name="Noorani M."/>
        </authorList>
    </citation>
    <scope>NUCLEOTIDE SEQUENCE</scope>
    <source>
        <strain evidence="3">Yugu1</strain>
    </source>
</reference>
<proteinExistence type="predicted"/>
<evidence type="ECO:0000259" key="2">
    <source>
        <dbReference type="Pfam" id="PF23635"/>
    </source>
</evidence>
<feature type="compositionally biased region" description="Basic residues" evidence="1">
    <location>
        <begin position="1"/>
        <end position="19"/>
    </location>
</feature>
<sequence length="439" mass="48730">MAAGRRRRRRGDRPKTRTASRKEASGLAATVHDVPDHLLELIFLRLDSCATVVRAGSACKRWCRVLAGAGFLSRFGSLRAPVLAGHYHTVNPFFDSSPPPAGGMPGFVPSATTAATVNPRGFSLDFLPDSKTWEIADSRGSLLLCKKTTPLASWTGYYYLPDQFIVCEPVTRRHQGILSPPYLQGECIGLFLLDGGDDNIRCSGGRRIGMSNFKILFVLHEFHRWVYGRGVPLACAFSSGSDGGWRVLQSAASENVTVPHNIEQISFAGRAGGSAYWAIGEDGAMLVLDEATEGFSVVMFPEDLLRSYDRYNFQVTGGEDGALRIVRLLNNELKVFARRHGSDDWVLENLVQLPEATRGLPGRQDRFFRQHEALIVAAESTHVLVTPQEKTWPFSVDLETMEVERARERNKYAGTAFPYELPWPPVLMACAERGRRSRR</sequence>
<dbReference type="PANTHER" id="PTHR33207">
    <property type="entry name" value="F-BOX DOMAIN CONTAINING PROTEIN-RELATED"/>
    <property type="match status" value="1"/>
</dbReference>
<name>A0A368Q007_SETIT</name>
<dbReference type="OrthoDB" id="674561at2759"/>
<dbReference type="EMBL" id="CM003529">
    <property type="protein sequence ID" value="RCV11335.1"/>
    <property type="molecule type" value="Genomic_DNA"/>
</dbReference>
<dbReference type="CDD" id="cd09917">
    <property type="entry name" value="F-box_SF"/>
    <property type="match status" value="1"/>
</dbReference>
<feature type="region of interest" description="Disordered" evidence="1">
    <location>
        <begin position="1"/>
        <end position="26"/>
    </location>
</feature>
<evidence type="ECO:0000256" key="1">
    <source>
        <dbReference type="SAM" id="MobiDB-lite"/>
    </source>
</evidence>
<dbReference type="AlphaFoldDB" id="A0A368Q007"/>
<evidence type="ECO:0000313" key="3">
    <source>
        <dbReference type="EMBL" id="RCV11335.1"/>
    </source>
</evidence>